<evidence type="ECO:0000259" key="4">
    <source>
        <dbReference type="Pfam" id="PF23379"/>
    </source>
</evidence>
<reference evidence="5 6" key="1">
    <citation type="journal article" date="2014" name="PLoS Genet.">
        <title>Phylogenetically driven sequencing of extremely halophilic archaea reveals strategies for static and dynamic osmo-response.</title>
        <authorList>
            <person name="Becker E.A."/>
            <person name="Seitzer P.M."/>
            <person name="Tritt A."/>
            <person name="Larsen D."/>
            <person name="Krusor M."/>
            <person name="Yao A.I."/>
            <person name="Wu D."/>
            <person name="Madern D."/>
            <person name="Eisen J.A."/>
            <person name="Darling A.E."/>
            <person name="Facciotti M.T."/>
        </authorList>
    </citation>
    <scope>NUCLEOTIDE SEQUENCE [LARGE SCALE GENOMIC DNA]</scope>
    <source>
        <strain evidence="5 6">DSM 10284</strain>
    </source>
</reference>
<evidence type="ECO:0000313" key="5">
    <source>
        <dbReference type="EMBL" id="ELZ50398.1"/>
    </source>
</evidence>
<dbReference type="InterPro" id="IPR056397">
    <property type="entry name" value="Fn3_arc"/>
</dbReference>
<feature type="domain" description="DUF7094" evidence="3">
    <location>
        <begin position="227"/>
        <end position="329"/>
    </location>
</feature>
<dbReference type="EMBL" id="AOJL01000013">
    <property type="protein sequence ID" value="ELZ50398.1"/>
    <property type="molecule type" value="Genomic_DNA"/>
</dbReference>
<gene>
    <name evidence="5" type="ORF">C464_02320</name>
</gene>
<evidence type="ECO:0000259" key="2">
    <source>
        <dbReference type="Pfam" id="PF23374"/>
    </source>
</evidence>
<dbReference type="InterPro" id="IPR055522">
    <property type="entry name" value="DUF7096"/>
</dbReference>
<dbReference type="PATRIC" id="fig|1227466.3.peg.470"/>
<dbReference type="STRING" id="1227466.C464_02320"/>
<dbReference type="Pfam" id="PF23374">
    <property type="entry name" value="Fn3_arc"/>
    <property type="match status" value="1"/>
</dbReference>
<dbReference type="AlphaFoldDB" id="M0ETG9"/>
<organism evidence="5 6">
    <name type="scientific">Halorubrum coriense DSM 10284</name>
    <dbReference type="NCBI Taxonomy" id="1227466"/>
    <lineage>
        <taxon>Archaea</taxon>
        <taxon>Methanobacteriati</taxon>
        <taxon>Methanobacteriota</taxon>
        <taxon>Stenosarchaea group</taxon>
        <taxon>Halobacteria</taxon>
        <taxon>Halobacteriales</taxon>
        <taxon>Haloferacaceae</taxon>
        <taxon>Halorubrum</taxon>
    </lineage>
</organism>
<dbReference type="InterPro" id="IPR055520">
    <property type="entry name" value="DUF7094"/>
</dbReference>
<proteinExistence type="predicted"/>
<accession>M0ETG9</accession>
<evidence type="ECO:0000313" key="6">
    <source>
        <dbReference type="Proteomes" id="UP000011509"/>
    </source>
</evidence>
<dbReference type="Pfam" id="PF23375">
    <property type="entry name" value="DUF7094"/>
    <property type="match status" value="1"/>
</dbReference>
<comment type="caution">
    <text evidence="5">The sequence shown here is derived from an EMBL/GenBank/DDBJ whole genome shotgun (WGS) entry which is preliminary data.</text>
</comment>
<sequence>MRALQIAVVALLLLVAPVAGVTAPGAVSQPVGPASAADSTAAADSPSPAAPGQTTTQIDAANLTLRTLSTPIGAETRVSTYGRGPDLGSALGFATADADAAFETAAVVDRIERAEPGVERQQQILAEINRVERAEVALSGRQTDAFSAHASGEITDRELVDELVRIAATAREYDDRLDEIDALAESTDGFSSPGRLDELQVALQVYEGPVRGHALATARGQSTAKDIYVASSQGAVALATVVDGEYVREVFRTDLWDRGGGDISNDAAIEIIEASYPETAALREPDAFGAGSVQRITIPHEIGTLRTFVSGGTERVFVEHQRIDLAAFPDSEPVTATGDGFNVTVDRTYPGGPVTVTVLDDETGEPVSDVTVTKSVGGGDSQTIGTTDEDGVVRTLSPAETYRITVVDEPRVLVLDGIEPLATPRPIGDV</sequence>
<feature type="domain" description="Fibronectin-III type-like" evidence="2">
    <location>
        <begin position="333"/>
        <end position="413"/>
    </location>
</feature>
<evidence type="ECO:0000259" key="3">
    <source>
        <dbReference type="Pfam" id="PF23375"/>
    </source>
</evidence>
<feature type="region of interest" description="Disordered" evidence="1">
    <location>
        <begin position="26"/>
        <end position="54"/>
    </location>
</feature>
<dbReference type="OrthoDB" id="201701at2157"/>
<dbReference type="Proteomes" id="UP000011509">
    <property type="component" value="Unassembled WGS sequence"/>
</dbReference>
<name>M0ETG9_9EURY</name>
<feature type="compositionally biased region" description="Low complexity" evidence="1">
    <location>
        <begin position="26"/>
        <end position="51"/>
    </location>
</feature>
<dbReference type="Pfam" id="PF23379">
    <property type="entry name" value="DUF7096"/>
    <property type="match status" value="1"/>
</dbReference>
<keyword evidence="6" id="KW-1185">Reference proteome</keyword>
<evidence type="ECO:0000256" key="1">
    <source>
        <dbReference type="SAM" id="MobiDB-lite"/>
    </source>
</evidence>
<dbReference type="RefSeq" id="WP_006111879.1">
    <property type="nucleotide sequence ID" value="NZ_AOJL01000013.1"/>
</dbReference>
<protein>
    <submittedName>
        <fullName evidence="5">Uncharacterized protein</fullName>
    </submittedName>
</protein>
<feature type="domain" description="DUF7096" evidence="4">
    <location>
        <begin position="1"/>
        <end position="221"/>
    </location>
</feature>